<comment type="caution">
    <text evidence="8">The sequence shown here is derived from an EMBL/GenBank/DDBJ whole genome shotgun (WGS) entry which is preliminary data.</text>
</comment>
<keyword evidence="4 6" id="KW-0472">Membrane</keyword>
<dbReference type="Proteomes" id="UP001217918">
    <property type="component" value="Unassembled WGS sequence"/>
</dbReference>
<gene>
    <name evidence="8" type="ORF">P8C59_002883</name>
</gene>
<dbReference type="PANTHER" id="PTHR28018">
    <property type="entry name" value="RESPIRATORY SUPERCOMPLEX FACTOR 2, MITOCHONDRIAL"/>
    <property type="match status" value="1"/>
</dbReference>
<dbReference type="GO" id="GO:0033617">
    <property type="term" value="P:mitochondrial respiratory chain complex IV assembly"/>
    <property type="evidence" value="ECO:0007669"/>
    <property type="project" value="TreeGrafter"/>
</dbReference>
<reference evidence="8" key="1">
    <citation type="journal article" date="2023" name="Mol. Plant Microbe Interact.">
        <title>Elucidating the Obligate Nature and Biological Capacity of an Invasive Fungal Corn Pathogen.</title>
        <authorList>
            <person name="MacCready J.S."/>
            <person name="Roggenkamp E.M."/>
            <person name="Gdanetz K."/>
            <person name="Chilvers M.I."/>
        </authorList>
    </citation>
    <scope>NUCLEOTIDE SEQUENCE</scope>
    <source>
        <strain evidence="8">PM02</strain>
    </source>
</reference>
<proteinExistence type="predicted"/>
<organism evidence="8 9">
    <name type="scientific">Phyllachora maydis</name>
    <dbReference type="NCBI Taxonomy" id="1825666"/>
    <lineage>
        <taxon>Eukaryota</taxon>
        <taxon>Fungi</taxon>
        <taxon>Dikarya</taxon>
        <taxon>Ascomycota</taxon>
        <taxon>Pezizomycotina</taxon>
        <taxon>Sordariomycetes</taxon>
        <taxon>Sordariomycetidae</taxon>
        <taxon>Phyllachorales</taxon>
        <taxon>Phyllachoraceae</taxon>
        <taxon>Phyllachora</taxon>
    </lineage>
</organism>
<dbReference type="InterPro" id="IPR007667">
    <property type="entry name" value="Hypoxia_induced_domain"/>
</dbReference>
<evidence type="ECO:0000256" key="3">
    <source>
        <dbReference type="ARBA" id="ARBA00022989"/>
    </source>
</evidence>
<dbReference type="GO" id="GO:0005739">
    <property type="term" value="C:mitochondrion"/>
    <property type="evidence" value="ECO:0007669"/>
    <property type="project" value="UniProtKB-SubCell"/>
</dbReference>
<evidence type="ECO:0000256" key="2">
    <source>
        <dbReference type="ARBA" id="ARBA00022692"/>
    </source>
</evidence>
<dbReference type="Pfam" id="PF04588">
    <property type="entry name" value="HIG_1_N"/>
    <property type="match status" value="1"/>
</dbReference>
<feature type="compositionally biased region" description="Low complexity" evidence="5">
    <location>
        <begin position="248"/>
        <end position="258"/>
    </location>
</feature>
<evidence type="ECO:0000313" key="9">
    <source>
        <dbReference type="Proteomes" id="UP001217918"/>
    </source>
</evidence>
<evidence type="ECO:0000256" key="1">
    <source>
        <dbReference type="ARBA" id="ARBA00004173"/>
    </source>
</evidence>
<accession>A0AAD9I0B2</accession>
<dbReference type="PROSITE" id="PS51503">
    <property type="entry name" value="HIG1"/>
    <property type="match status" value="1"/>
</dbReference>
<evidence type="ECO:0000256" key="5">
    <source>
        <dbReference type="SAM" id="MobiDB-lite"/>
    </source>
</evidence>
<feature type="transmembrane region" description="Helical" evidence="6">
    <location>
        <begin position="147"/>
        <end position="167"/>
    </location>
</feature>
<keyword evidence="3 6" id="KW-1133">Transmembrane helix</keyword>
<dbReference type="EMBL" id="JAQQPM010000002">
    <property type="protein sequence ID" value="KAK2068230.1"/>
    <property type="molecule type" value="Genomic_DNA"/>
</dbReference>
<evidence type="ECO:0000313" key="8">
    <source>
        <dbReference type="EMBL" id="KAK2068230.1"/>
    </source>
</evidence>
<feature type="transmembrane region" description="Helical" evidence="6">
    <location>
        <begin position="116"/>
        <end position="135"/>
    </location>
</feature>
<dbReference type="PANTHER" id="PTHR28018:SF3">
    <property type="entry name" value="RESPIRATORY SUPERCOMPLEX FACTOR 2, MITOCHONDRIAL"/>
    <property type="match status" value="1"/>
</dbReference>
<dbReference type="AlphaFoldDB" id="A0AAD9I0B2"/>
<name>A0AAD9I0B2_9PEZI</name>
<protein>
    <recommendedName>
        <fullName evidence="7">HIG1 domain-containing protein</fullName>
    </recommendedName>
</protein>
<dbReference type="InterPro" id="IPR040153">
    <property type="entry name" value="Rcf2"/>
</dbReference>
<sequence length="258" mass="28447">MKVISKDEEQAHYREVIRGGLIGGGSGLALGLGGVVLASRRYAAFRGLTLPFRAFLVSSATTAAAVTTAERYSVAFARAKDPMTFYKDESQRAADEAAAAQSRTQAFMDWGRENRYQIVFAAWVTSMVTAFALVGRNKYLTGPQKLVQARMYAQFLTLAVVLASAVFETTDAQSGKGRWETVRVIDPDDPEHKHIIEKQVHKEEYQGQDLWKDMVAAEERRLAQKEKARDAVKKDAAEEAAKEKTLEPKSPAPAKSSS</sequence>
<evidence type="ECO:0000256" key="6">
    <source>
        <dbReference type="SAM" id="Phobius"/>
    </source>
</evidence>
<feature type="compositionally biased region" description="Basic and acidic residues" evidence="5">
    <location>
        <begin position="225"/>
        <end position="247"/>
    </location>
</feature>
<keyword evidence="9" id="KW-1185">Reference proteome</keyword>
<feature type="region of interest" description="Disordered" evidence="5">
    <location>
        <begin position="225"/>
        <end position="258"/>
    </location>
</feature>
<evidence type="ECO:0000259" key="7">
    <source>
        <dbReference type="PROSITE" id="PS51503"/>
    </source>
</evidence>
<feature type="transmembrane region" description="Helical" evidence="6">
    <location>
        <begin position="20"/>
        <end position="38"/>
    </location>
</feature>
<feature type="domain" description="HIG1" evidence="7">
    <location>
        <begin position="88"/>
        <end position="179"/>
    </location>
</feature>
<comment type="subcellular location">
    <subcellularLocation>
        <location evidence="1">Mitochondrion</location>
    </subcellularLocation>
</comment>
<keyword evidence="2 6" id="KW-0812">Transmembrane</keyword>
<evidence type="ECO:0000256" key="4">
    <source>
        <dbReference type="ARBA" id="ARBA00023136"/>
    </source>
</evidence>